<evidence type="ECO:0000313" key="4">
    <source>
        <dbReference type="EMBL" id="MFD1187380.1"/>
    </source>
</evidence>
<feature type="signal peptide" evidence="2">
    <location>
        <begin position="1"/>
        <end position="21"/>
    </location>
</feature>
<reference evidence="5" key="1">
    <citation type="journal article" date="2019" name="Int. J. Syst. Evol. Microbiol.">
        <title>The Global Catalogue of Microorganisms (GCM) 10K type strain sequencing project: providing services to taxonomists for standard genome sequencing and annotation.</title>
        <authorList>
            <consortium name="The Broad Institute Genomics Platform"/>
            <consortium name="The Broad Institute Genome Sequencing Center for Infectious Disease"/>
            <person name="Wu L."/>
            <person name="Ma J."/>
        </authorList>
    </citation>
    <scope>NUCLEOTIDE SEQUENCE [LARGE SCALE GENOMIC DNA]</scope>
    <source>
        <strain evidence="5">JCM 31319</strain>
    </source>
</reference>
<dbReference type="InterPro" id="IPR025665">
    <property type="entry name" value="Beta-barrel_OMP_2"/>
</dbReference>
<keyword evidence="5" id="KW-1185">Reference proteome</keyword>
<dbReference type="Proteomes" id="UP001597094">
    <property type="component" value="Unassembled WGS sequence"/>
</dbReference>
<evidence type="ECO:0000259" key="3">
    <source>
        <dbReference type="Pfam" id="PF13568"/>
    </source>
</evidence>
<dbReference type="EMBL" id="JBHTLD010000136">
    <property type="protein sequence ID" value="MFD1187380.1"/>
    <property type="molecule type" value="Genomic_DNA"/>
</dbReference>
<evidence type="ECO:0000313" key="5">
    <source>
        <dbReference type="Proteomes" id="UP001597094"/>
    </source>
</evidence>
<evidence type="ECO:0000256" key="1">
    <source>
        <dbReference type="SAM" id="Coils"/>
    </source>
</evidence>
<sequence>MKRILLLVMAIFMAAATSASAKGGNTLKQRLQTAEQDTIIVKMANGAKMILHLDNIQQLQAFQNYSLDSLMRELTKYVERVDKMENSNKESKEMTVTFNKSAAEDGQSEQVTITVQEQDPKTGQVNKETHEVILNKNFKIKVDVEEDGGKTRVNVDVPTKQERDSIKIADAEKDYKAVRFGFDMDLGFNAFTETAELPDLKPWGSRYVSLNWRLNSQIGGRKSPFHIVSGLEFAFNNYMFEDNIVVQEVDGVTQFTEMPDMNFEKSKLTHSSVNVPLMAMLQFKRENGKDGFTLGAGPFVGYRLGSHTKLKYNGDKDKDRDNFNLSDFMYGAEGVIGYGSLNLFAKYNMNDLFEENKGPQTNVASFGFRLFF</sequence>
<feature type="coiled-coil region" evidence="1">
    <location>
        <begin position="67"/>
        <end position="94"/>
    </location>
</feature>
<protein>
    <submittedName>
        <fullName evidence="4">Outer membrane beta-barrel protein</fullName>
    </submittedName>
</protein>
<organism evidence="4 5">
    <name type="scientific">Pontibacter rugosus</name>
    <dbReference type="NCBI Taxonomy" id="1745966"/>
    <lineage>
        <taxon>Bacteria</taxon>
        <taxon>Pseudomonadati</taxon>
        <taxon>Bacteroidota</taxon>
        <taxon>Cytophagia</taxon>
        <taxon>Cytophagales</taxon>
        <taxon>Hymenobacteraceae</taxon>
        <taxon>Pontibacter</taxon>
    </lineage>
</organism>
<proteinExistence type="predicted"/>
<dbReference type="Pfam" id="PF13568">
    <property type="entry name" value="OMP_b-brl_2"/>
    <property type="match status" value="1"/>
</dbReference>
<accession>A0ABW3SS43</accession>
<gene>
    <name evidence="4" type="ORF">ACFQ2O_14275</name>
</gene>
<name>A0ABW3SS43_9BACT</name>
<comment type="caution">
    <text evidence="4">The sequence shown here is derived from an EMBL/GenBank/DDBJ whole genome shotgun (WGS) entry which is preliminary data.</text>
</comment>
<feature type="domain" description="Outer membrane protein beta-barrel" evidence="3">
    <location>
        <begin position="224"/>
        <end position="349"/>
    </location>
</feature>
<feature type="chain" id="PRO_5046086814" evidence="2">
    <location>
        <begin position="22"/>
        <end position="372"/>
    </location>
</feature>
<keyword evidence="2" id="KW-0732">Signal</keyword>
<keyword evidence="1" id="KW-0175">Coiled coil</keyword>
<dbReference type="RefSeq" id="WP_377528782.1">
    <property type="nucleotide sequence ID" value="NZ_JBHTLD010000136.1"/>
</dbReference>
<evidence type="ECO:0000256" key="2">
    <source>
        <dbReference type="SAM" id="SignalP"/>
    </source>
</evidence>